<evidence type="ECO:0000313" key="8">
    <source>
        <dbReference type="EMBL" id="AZN73100.1"/>
    </source>
</evidence>
<dbReference type="KEGG" id="abaw:D5400_19010"/>
<comment type="similarity">
    <text evidence="2">Belongs to the DoxX family.</text>
</comment>
<evidence type="ECO:0000256" key="5">
    <source>
        <dbReference type="ARBA" id="ARBA00022989"/>
    </source>
</evidence>
<dbReference type="PANTHER" id="PTHR33452">
    <property type="entry name" value="OXIDOREDUCTASE CATD-RELATED"/>
    <property type="match status" value="1"/>
</dbReference>
<keyword evidence="9" id="KW-1185">Reference proteome</keyword>
<keyword evidence="5 7" id="KW-1133">Transmembrane helix</keyword>
<evidence type="ECO:0000256" key="1">
    <source>
        <dbReference type="ARBA" id="ARBA00004651"/>
    </source>
</evidence>
<dbReference type="Proteomes" id="UP000268192">
    <property type="component" value="Chromosome"/>
</dbReference>
<keyword evidence="4 7" id="KW-0812">Transmembrane</keyword>
<evidence type="ECO:0000256" key="4">
    <source>
        <dbReference type="ARBA" id="ARBA00022692"/>
    </source>
</evidence>
<dbReference type="PANTHER" id="PTHR33452:SF1">
    <property type="entry name" value="INNER MEMBRANE PROTEIN YPHA-RELATED"/>
    <property type="match status" value="1"/>
</dbReference>
<evidence type="ECO:0000256" key="7">
    <source>
        <dbReference type="SAM" id="Phobius"/>
    </source>
</evidence>
<keyword evidence="6 7" id="KW-0472">Membrane</keyword>
<evidence type="ECO:0000256" key="6">
    <source>
        <dbReference type="ARBA" id="ARBA00023136"/>
    </source>
</evidence>
<keyword evidence="3" id="KW-1003">Cell membrane</keyword>
<sequence length="128" mass="13181">MPNSTLVLVARVFLALLFIAGGYGKLAGGPAGFAGYLGSLGFPAPLLFAWATIAVELIGGIFVLVGFQTRLAAYALAAFCVASAVVAHFDFADQNQMTQFLKNLGLAGGFLLLAATGPGTLSVDGRRR</sequence>
<proteinExistence type="inferred from homology"/>
<comment type="subcellular location">
    <subcellularLocation>
        <location evidence="1">Cell membrane</location>
        <topology evidence="1">Multi-pass membrane protein</topology>
    </subcellularLocation>
</comment>
<evidence type="ECO:0000256" key="3">
    <source>
        <dbReference type="ARBA" id="ARBA00022475"/>
    </source>
</evidence>
<dbReference type="InterPro" id="IPR032808">
    <property type="entry name" value="DoxX"/>
</dbReference>
<dbReference type="AlphaFoldDB" id="A0A3Q8XQP2"/>
<gene>
    <name evidence="8" type="ORF">D5400_19010</name>
</gene>
<evidence type="ECO:0000256" key="2">
    <source>
        <dbReference type="ARBA" id="ARBA00006679"/>
    </source>
</evidence>
<dbReference type="RefSeq" id="WP_126011669.1">
    <property type="nucleotide sequence ID" value="NZ_CP032509.1"/>
</dbReference>
<dbReference type="InterPro" id="IPR051907">
    <property type="entry name" value="DoxX-like_oxidoreductase"/>
</dbReference>
<feature type="transmembrane region" description="Helical" evidence="7">
    <location>
        <begin position="48"/>
        <end position="67"/>
    </location>
</feature>
<feature type="transmembrane region" description="Helical" evidence="7">
    <location>
        <begin position="74"/>
        <end position="92"/>
    </location>
</feature>
<accession>A0A3Q8XQP2</accession>
<feature type="transmembrane region" description="Helical" evidence="7">
    <location>
        <begin position="104"/>
        <end position="123"/>
    </location>
</feature>
<organism evidence="8 9">
    <name type="scientific">Georhizobium profundi</name>
    <dbReference type="NCBI Taxonomy" id="2341112"/>
    <lineage>
        <taxon>Bacteria</taxon>
        <taxon>Pseudomonadati</taxon>
        <taxon>Pseudomonadota</taxon>
        <taxon>Alphaproteobacteria</taxon>
        <taxon>Hyphomicrobiales</taxon>
        <taxon>Rhizobiaceae</taxon>
        <taxon>Georhizobium</taxon>
    </lineage>
</organism>
<name>A0A3Q8XQP2_9HYPH</name>
<dbReference type="Pfam" id="PF07681">
    <property type="entry name" value="DoxX"/>
    <property type="match status" value="1"/>
</dbReference>
<dbReference type="EMBL" id="CP032509">
    <property type="protein sequence ID" value="AZN73100.1"/>
    <property type="molecule type" value="Genomic_DNA"/>
</dbReference>
<dbReference type="GO" id="GO:0005886">
    <property type="term" value="C:plasma membrane"/>
    <property type="evidence" value="ECO:0007669"/>
    <property type="project" value="UniProtKB-SubCell"/>
</dbReference>
<evidence type="ECO:0000313" key="9">
    <source>
        <dbReference type="Proteomes" id="UP000268192"/>
    </source>
</evidence>
<protein>
    <submittedName>
        <fullName evidence="8">DoxX family protein</fullName>
    </submittedName>
</protein>
<dbReference type="OrthoDB" id="9810206at2"/>
<reference evidence="8 9" key="1">
    <citation type="submission" date="2018-09" db="EMBL/GenBank/DDBJ databases">
        <title>Marinorhizobium profundi gen. nov., sp. nov., isolated from a deep-sea sediment sample from the New Britain Trench and proposal of Marinorhizobiaceae fam. nov. in the order Rhizobiales of the class Alphaproteobacteria.</title>
        <authorList>
            <person name="Cao J."/>
        </authorList>
    </citation>
    <scope>NUCLEOTIDE SEQUENCE [LARGE SCALE GENOMIC DNA]</scope>
    <source>
        <strain evidence="8 9">WS11</strain>
    </source>
</reference>